<dbReference type="EMBL" id="AMGX01000027">
    <property type="protein sequence ID" value="EXJ63375.1"/>
    <property type="molecule type" value="Genomic_DNA"/>
</dbReference>
<keyword evidence="3" id="KW-1185">Reference proteome</keyword>
<dbReference type="InterPro" id="IPR037401">
    <property type="entry name" value="SnoaL-like"/>
</dbReference>
<dbReference type="AlphaFoldDB" id="W9WEG7"/>
<dbReference type="InterPro" id="IPR032710">
    <property type="entry name" value="NTF2-like_dom_sf"/>
</dbReference>
<sequence length="157" mass="17725">MGSLGQSDNARLARIDANKKLAYEICEKWSVPKGGDVDPFFALFHDNATFTTIAQKDMFPRLAGTLDKAAFRDWVFKESRVGDVKVTVEGITADEDRLALEASSQMEINGNSYCNKYHWLFEIEDGKISAARFYLDTLFAKEAMRWVDEAEVAQGLR</sequence>
<reference evidence="2 3" key="1">
    <citation type="submission" date="2013-03" db="EMBL/GenBank/DDBJ databases">
        <title>The Genome Sequence of Cladophialophora psammophila CBS 110553.</title>
        <authorList>
            <consortium name="The Broad Institute Genomics Platform"/>
            <person name="Cuomo C."/>
            <person name="de Hoog S."/>
            <person name="Gorbushina A."/>
            <person name="Walker B."/>
            <person name="Young S.K."/>
            <person name="Zeng Q."/>
            <person name="Gargeya S."/>
            <person name="Fitzgerald M."/>
            <person name="Haas B."/>
            <person name="Abouelleil A."/>
            <person name="Allen A.W."/>
            <person name="Alvarado L."/>
            <person name="Arachchi H.M."/>
            <person name="Berlin A.M."/>
            <person name="Chapman S.B."/>
            <person name="Gainer-Dewar J."/>
            <person name="Goldberg J."/>
            <person name="Griggs A."/>
            <person name="Gujja S."/>
            <person name="Hansen M."/>
            <person name="Howarth C."/>
            <person name="Imamovic A."/>
            <person name="Ireland A."/>
            <person name="Larimer J."/>
            <person name="McCowan C."/>
            <person name="Murphy C."/>
            <person name="Pearson M."/>
            <person name="Poon T.W."/>
            <person name="Priest M."/>
            <person name="Roberts A."/>
            <person name="Saif S."/>
            <person name="Shea T."/>
            <person name="Sisk P."/>
            <person name="Sykes S."/>
            <person name="Wortman J."/>
            <person name="Nusbaum C."/>
            <person name="Birren B."/>
        </authorList>
    </citation>
    <scope>NUCLEOTIDE SEQUENCE [LARGE SCALE GENOMIC DNA]</scope>
    <source>
        <strain evidence="2 3">CBS 110553</strain>
    </source>
</reference>
<dbReference type="OrthoDB" id="5225678at2759"/>
<accession>W9WEG7</accession>
<dbReference type="GeneID" id="19196385"/>
<dbReference type="Proteomes" id="UP000019471">
    <property type="component" value="Unassembled WGS sequence"/>
</dbReference>
<evidence type="ECO:0000259" key="1">
    <source>
        <dbReference type="Pfam" id="PF12680"/>
    </source>
</evidence>
<comment type="caution">
    <text evidence="2">The sequence shown here is derived from an EMBL/GenBank/DDBJ whole genome shotgun (WGS) entry which is preliminary data.</text>
</comment>
<evidence type="ECO:0000313" key="2">
    <source>
        <dbReference type="EMBL" id="EXJ63375.1"/>
    </source>
</evidence>
<name>W9WEG7_9EURO</name>
<dbReference type="Pfam" id="PF12680">
    <property type="entry name" value="SnoaL_2"/>
    <property type="match status" value="1"/>
</dbReference>
<organism evidence="2 3">
    <name type="scientific">Cladophialophora psammophila CBS 110553</name>
    <dbReference type="NCBI Taxonomy" id="1182543"/>
    <lineage>
        <taxon>Eukaryota</taxon>
        <taxon>Fungi</taxon>
        <taxon>Dikarya</taxon>
        <taxon>Ascomycota</taxon>
        <taxon>Pezizomycotina</taxon>
        <taxon>Eurotiomycetes</taxon>
        <taxon>Chaetothyriomycetidae</taxon>
        <taxon>Chaetothyriales</taxon>
        <taxon>Herpotrichiellaceae</taxon>
        <taxon>Cladophialophora</taxon>
    </lineage>
</organism>
<gene>
    <name evidence="2" type="ORF">A1O5_11696</name>
</gene>
<dbReference type="Gene3D" id="3.10.450.50">
    <property type="match status" value="1"/>
</dbReference>
<proteinExistence type="predicted"/>
<dbReference type="HOGENOM" id="CLU_146145_0_0_1"/>
<dbReference type="SUPFAM" id="SSF54427">
    <property type="entry name" value="NTF2-like"/>
    <property type="match status" value="1"/>
</dbReference>
<dbReference type="RefSeq" id="XP_007750458.1">
    <property type="nucleotide sequence ID" value="XM_007752268.1"/>
</dbReference>
<evidence type="ECO:0000313" key="3">
    <source>
        <dbReference type="Proteomes" id="UP000019471"/>
    </source>
</evidence>
<protein>
    <recommendedName>
        <fullName evidence="1">SnoaL-like domain-containing protein</fullName>
    </recommendedName>
</protein>
<feature type="domain" description="SnoaL-like" evidence="1">
    <location>
        <begin position="34"/>
        <end position="129"/>
    </location>
</feature>